<evidence type="ECO:0000313" key="2">
    <source>
        <dbReference type="EMBL" id="KJA17402.1"/>
    </source>
</evidence>
<gene>
    <name evidence="2" type="ORF">HYPSUDRAFT_1021632</name>
</gene>
<keyword evidence="1" id="KW-1133">Transmembrane helix</keyword>
<dbReference type="EMBL" id="KN817604">
    <property type="protein sequence ID" value="KJA17402.1"/>
    <property type="molecule type" value="Genomic_DNA"/>
</dbReference>
<protein>
    <submittedName>
        <fullName evidence="2">Uncharacterized protein</fullName>
    </submittedName>
</protein>
<feature type="transmembrane region" description="Helical" evidence="1">
    <location>
        <begin position="40"/>
        <end position="62"/>
    </location>
</feature>
<keyword evidence="3" id="KW-1185">Reference proteome</keyword>
<dbReference type="AlphaFoldDB" id="A0A0D2KRW2"/>
<sequence length="212" mass="23447">MSRAVAVHNDPAASIHTAMSHNRAESTASLVPDGSAYRGYLINILLLGVYTPIYFATLHIYLRSKASRSPVVIAALTALYLLNAEQTAIQWSWTSEFLGMAGAPQHERSMYTNTRSSWDFLLTSVNAFLAAFVADALLIWRCYNVWNRSVRVILLPLALLLVETGTTPPMMRAARHYPDIPIQAPPSQPQCRSPPRSPIQTYTTPAWACGSE</sequence>
<feature type="transmembrane region" description="Helical" evidence="1">
    <location>
        <begin position="118"/>
        <end position="139"/>
    </location>
</feature>
<dbReference type="Proteomes" id="UP000054270">
    <property type="component" value="Unassembled WGS sequence"/>
</dbReference>
<keyword evidence="1" id="KW-0472">Membrane</keyword>
<organism evidence="2 3">
    <name type="scientific">Hypholoma sublateritium (strain FD-334 SS-4)</name>
    <dbReference type="NCBI Taxonomy" id="945553"/>
    <lineage>
        <taxon>Eukaryota</taxon>
        <taxon>Fungi</taxon>
        <taxon>Dikarya</taxon>
        <taxon>Basidiomycota</taxon>
        <taxon>Agaricomycotina</taxon>
        <taxon>Agaricomycetes</taxon>
        <taxon>Agaricomycetidae</taxon>
        <taxon>Agaricales</taxon>
        <taxon>Agaricineae</taxon>
        <taxon>Strophariaceae</taxon>
        <taxon>Hypholoma</taxon>
    </lineage>
</organism>
<reference evidence="3" key="1">
    <citation type="submission" date="2014-04" db="EMBL/GenBank/DDBJ databases">
        <title>Evolutionary Origins and Diversification of the Mycorrhizal Mutualists.</title>
        <authorList>
            <consortium name="DOE Joint Genome Institute"/>
            <consortium name="Mycorrhizal Genomics Consortium"/>
            <person name="Kohler A."/>
            <person name="Kuo A."/>
            <person name="Nagy L.G."/>
            <person name="Floudas D."/>
            <person name="Copeland A."/>
            <person name="Barry K.W."/>
            <person name="Cichocki N."/>
            <person name="Veneault-Fourrey C."/>
            <person name="LaButti K."/>
            <person name="Lindquist E.A."/>
            <person name="Lipzen A."/>
            <person name="Lundell T."/>
            <person name="Morin E."/>
            <person name="Murat C."/>
            <person name="Riley R."/>
            <person name="Ohm R."/>
            <person name="Sun H."/>
            <person name="Tunlid A."/>
            <person name="Henrissat B."/>
            <person name="Grigoriev I.V."/>
            <person name="Hibbett D.S."/>
            <person name="Martin F."/>
        </authorList>
    </citation>
    <scope>NUCLEOTIDE SEQUENCE [LARGE SCALE GENOMIC DNA]</scope>
    <source>
        <strain evidence="3">FD-334 SS-4</strain>
    </source>
</reference>
<evidence type="ECO:0000313" key="3">
    <source>
        <dbReference type="Proteomes" id="UP000054270"/>
    </source>
</evidence>
<keyword evidence="1" id="KW-0812">Transmembrane</keyword>
<dbReference type="OrthoDB" id="3226582at2759"/>
<proteinExistence type="predicted"/>
<name>A0A0D2KRW2_HYPSF</name>
<accession>A0A0D2KRW2</accession>
<evidence type="ECO:0000256" key="1">
    <source>
        <dbReference type="SAM" id="Phobius"/>
    </source>
</evidence>